<keyword evidence="1" id="KW-0472">Membrane</keyword>
<proteinExistence type="predicted"/>
<gene>
    <name evidence="2" type="ORF">LSG31_15155</name>
</gene>
<keyword evidence="1" id="KW-0812">Transmembrane</keyword>
<protein>
    <submittedName>
        <fullName evidence="2">DUF445 domain-containing protein</fullName>
    </submittedName>
</protein>
<sequence>MVRKSKHLASISLGIMGAGFISTFLIPPSISSNLLQGGFEGGLVGGLADWFAVTALFRHPLGLPIPHTALVVKNREKITAQLVHMLENDWLSKESILHKLANIEFVRTILDRLSKELLSERAGQRMVAISLALLDAIDVARWAPVIGAEIRGRLYALEVDRFLPKAIDWLIDSDSDIQLLDFLVAKGLTWAKQENTRVTLGTMALQALSNIELDGFMQFAFKSFMGFVNEEKLGTILQNVLIRGLEGFKETDAKARIQVLSYIRTELLQLKENPQLIATCTKWKNSWVDHWDADAAIAELLRSFKEKARLFVQRETYAEEFLAPILQSLINAIRQNADFVNTCEKELHEYISHFIEDHHGKIGTIVLENLNQLDDDTLIQLMEDKLGQDLQWIRVNGAVCGCLIGFLITGFKLVLSAS</sequence>
<organism evidence="2 3">
    <name type="scientific">Fodinisporobacter ferrooxydans</name>
    <dbReference type="NCBI Taxonomy" id="2901836"/>
    <lineage>
        <taxon>Bacteria</taxon>
        <taxon>Bacillati</taxon>
        <taxon>Bacillota</taxon>
        <taxon>Bacilli</taxon>
        <taxon>Bacillales</taxon>
        <taxon>Alicyclobacillaceae</taxon>
        <taxon>Fodinisporobacter</taxon>
    </lineage>
</organism>
<dbReference type="EMBL" id="CP089291">
    <property type="protein sequence ID" value="UOF89238.1"/>
    <property type="molecule type" value="Genomic_DNA"/>
</dbReference>
<dbReference type="Pfam" id="PF04286">
    <property type="entry name" value="DUF445"/>
    <property type="match status" value="1"/>
</dbReference>
<dbReference type="PANTHER" id="PTHR38442">
    <property type="entry name" value="INNER MEMBRANE PROTEIN-RELATED"/>
    <property type="match status" value="1"/>
</dbReference>
<accession>A0ABY4CJA2</accession>
<dbReference type="InterPro" id="IPR007383">
    <property type="entry name" value="DUF445"/>
</dbReference>
<dbReference type="Proteomes" id="UP000830167">
    <property type="component" value="Chromosome"/>
</dbReference>
<evidence type="ECO:0000256" key="1">
    <source>
        <dbReference type="SAM" id="Phobius"/>
    </source>
</evidence>
<feature type="transmembrane region" description="Helical" evidence="1">
    <location>
        <begin position="7"/>
        <end position="26"/>
    </location>
</feature>
<reference evidence="2" key="1">
    <citation type="submission" date="2021-12" db="EMBL/GenBank/DDBJ databases">
        <title>Alicyclobacillaceae gen. nov., sp. nov., isolated from chalcocite enrichment system.</title>
        <authorList>
            <person name="Jiang Z."/>
        </authorList>
    </citation>
    <scope>NUCLEOTIDE SEQUENCE</scope>
    <source>
        <strain evidence="2">MYW30-H2</strain>
    </source>
</reference>
<evidence type="ECO:0000313" key="3">
    <source>
        <dbReference type="Proteomes" id="UP000830167"/>
    </source>
</evidence>
<keyword evidence="3" id="KW-1185">Reference proteome</keyword>
<dbReference type="PANTHER" id="PTHR38442:SF1">
    <property type="entry name" value="INNER MEMBRANE PROTEIN"/>
    <property type="match status" value="1"/>
</dbReference>
<evidence type="ECO:0000313" key="2">
    <source>
        <dbReference type="EMBL" id="UOF89238.1"/>
    </source>
</evidence>
<keyword evidence="1" id="KW-1133">Transmembrane helix</keyword>
<name>A0ABY4CJA2_9BACL</name>
<dbReference type="RefSeq" id="WP_347435925.1">
    <property type="nucleotide sequence ID" value="NZ_CP089291.1"/>
</dbReference>